<feature type="transmembrane region" description="Helical" evidence="8">
    <location>
        <begin position="289"/>
        <end position="308"/>
    </location>
</feature>
<dbReference type="GO" id="GO:0005886">
    <property type="term" value="C:plasma membrane"/>
    <property type="evidence" value="ECO:0007669"/>
    <property type="project" value="UniProtKB-SubCell"/>
</dbReference>
<keyword evidence="3" id="KW-1003">Cell membrane</keyword>
<name>A0A644YDM8_9ZZZZ</name>
<reference evidence="10" key="1">
    <citation type="submission" date="2019-08" db="EMBL/GenBank/DDBJ databases">
        <authorList>
            <person name="Kucharzyk K."/>
            <person name="Murdoch R.W."/>
            <person name="Higgins S."/>
            <person name="Loffler F."/>
        </authorList>
    </citation>
    <scope>NUCLEOTIDE SEQUENCE</scope>
</reference>
<feature type="transmembrane region" description="Helical" evidence="8">
    <location>
        <begin position="37"/>
        <end position="60"/>
    </location>
</feature>
<dbReference type="NCBIfam" id="TIGR00410">
    <property type="entry name" value="lacE"/>
    <property type="match status" value="1"/>
</dbReference>
<dbReference type="PROSITE" id="PS51105">
    <property type="entry name" value="PTS_EIIC_TYPE_3"/>
    <property type="match status" value="1"/>
</dbReference>
<dbReference type="PANTHER" id="PTHR33989">
    <property type="match status" value="1"/>
</dbReference>
<protein>
    <submittedName>
        <fullName evidence="10">Lichenan permease IIC component</fullName>
    </submittedName>
</protein>
<keyword evidence="2" id="KW-0813">Transport</keyword>
<dbReference type="PIRSF" id="PIRSF006351">
    <property type="entry name" value="PTS_EIIC-Cellobiose"/>
    <property type="match status" value="1"/>
</dbReference>
<evidence type="ECO:0000256" key="7">
    <source>
        <dbReference type="ARBA" id="ARBA00023136"/>
    </source>
</evidence>
<evidence type="ECO:0000256" key="8">
    <source>
        <dbReference type="SAM" id="Phobius"/>
    </source>
</evidence>
<keyword evidence="5 8" id="KW-0812">Transmembrane</keyword>
<keyword evidence="6 8" id="KW-1133">Transmembrane helix</keyword>
<feature type="transmembrane region" description="Helical" evidence="8">
    <location>
        <begin position="221"/>
        <end position="244"/>
    </location>
</feature>
<dbReference type="InterPro" id="IPR004796">
    <property type="entry name" value="PTS_IIC_cello"/>
</dbReference>
<comment type="caution">
    <text evidence="10">The sequence shown here is derived from an EMBL/GenBank/DDBJ whole genome shotgun (WGS) entry which is preliminary data.</text>
</comment>
<evidence type="ECO:0000256" key="6">
    <source>
        <dbReference type="ARBA" id="ARBA00022989"/>
    </source>
</evidence>
<dbReference type="InterPro" id="IPR051088">
    <property type="entry name" value="PTS_Sugar-EIIC/EIIB"/>
</dbReference>
<dbReference type="Pfam" id="PF02378">
    <property type="entry name" value="PTS_EIIC"/>
    <property type="match status" value="1"/>
</dbReference>
<feature type="transmembrane region" description="Helical" evidence="8">
    <location>
        <begin position="142"/>
        <end position="161"/>
    </location>
</feature>
<evidence type="ECO:0000256" key="4">
    <source>
        <dbReference type="ARBA" id="ARBA00022597"/>
    </source>
</evidence>
<dbReference type="GO" id="GO:1901264">
    <property type="term" value="P:carbohydrate derivative transport"/>
    <property type="evidence" value="ECO:0007669"/>
    <property type="project" value="TreeGrafter"/>
</dbReference>
<evidence type="ECO:0000313" key="10">
    <source>
        <dbReference type="EMBL" id="MPM26327.1"/>
    </source>
</evidence>
<evidence type="ECO:0000256" key="3">
    <source>
        <dbReference type="ARBA" id="ARBA00022475"/>
    </source>
</evidence>
<evidence type="ECO:0000259" key="9">
    <source>
        <dbReference type="PROSITE" id="PS51105"/>
    </source>
</evidence>
<evidence type="ECO:0000256" key="1">
    <source>
        <dbReference type="ARBA" id="ARBA00004651"/>
    </source>
</evidence>
<dbReference type="AlphaFoldDB" id="A0A644YDM8"/>
<dbReference type="GO" id="GO:0009401">
    <property type="term" value="P:phosphoenolpyruvate-dependent sugar phosphotransferase system"/>
    <property type="evidence" value="ECO:0007669"/>
    <property type="project" value="InterPro"/>
</dbReference>
<keyword evidence="7 8" id="KW-0472">Membrane</keyword>
<gene>
    <name evidence="10" type="primary">licC_8</name>
    <name evidence="10" type="ORF">SDC9_72828</name>
</gene>
<organism evidence="10">
    <name type="scientific">bioreactor metagenome</name>
    <dbReference type="NCBI Taxonomy" id="1076179"/>
    <lineage>
        <taxon>unclassified sequences</taxon>
        <taxon>metagenomes</taxon>
        <taxon>ecological metagenomes</taxon>
    </lineage>
</organism>
<feature type="transmembrane region" description="Helical" evidence="8">
    <location>
        <begin position="181"/>
        <end position="201"/>
    </location>
</feature>
<dbReference type="EMBL" id="VSSQ01004706">
    <property type="protein sequence ID" value="MPM26327.1"/>
    <property type="molecule type" value="Genomic_DNA"/>
</dbReference>
<sequence length="442" mass="48032">MNTEKMSLSDKIQNTVGPFATKVNNNIYLTSVRDAMLAYMPFTFIASIFLIIAFFPITQVTDFITMVLGTENAFVWQSKLLYVNSATLAVGGLIVVISMAKSLADKLETNVLQCIITAVVSFLLLTPLDNIEGVDFLNITKISAQSMFLSILVGMFSTIIYKKIEEKGIKIKLPESVPPAVAGPFESVIPSFIVVTTFFIIELLLKSDALTLINGTLGKPLTYLGGSIGGLVVVKIFEQFLWFFGLHGGSIIQAVMDPIHQVLEDQNKVASLAGAIPPNIISMSFRNHFASIGVVGAVIAILIVAKSRQYKEVGKISSVPYMFNIGEPALFGIPLMLNFLYFIPFIFSNAISTVVAYVVFALGLVPLPTGLAQIPWTTPPIISGYFVTGSIRGSLLQIALIAITTVVWIPFVRMADKELYKEEKEMDSTGSDAAVQEAEGIS</sequence>
<comment type="subcellular location">
    <subcellularLocation>
        <location evidence="1">Cell membrane</location>
        <topology evidence="1">Multi-pass membrane protein</topology>
    </subcellularLocation>
</comment>
<feature type="transmembrane region" description="Helical" evidence="8">
    <location>
        <begin position="394"/>
        <end position="412"/>
    </location>
</feature>
<feature type="transmembrane region" description="Helical" evidence="8">
    <location>
        <begin position="354"/>
        <end position="374"/>
    </location>
</feature>
<evidence type="ECO:0000256" key="5">
    <source>
        <dbReference type="ARBA" id="ARBA00022692"/>
    </source>
</evidence>
<dbReference type="GO" id="GO:0008982">
    <property type="term" value="F:protein-N(PI)-phosphohistidine-sugar phosphotransferase activity"/>
    <property type="evidence" value="ECO:0007669"/>
    <property type="project" value="InterPro"/>
</dbReference>
<proteinExistence type="predicted"/>
<feature type="transmembrane region" description="Helical" evidence="8">
    <location>
        <begin position="328"/>
        <end position="347"/>
    </location>
</feature>
<evidence type="ECO:0000256" key="2">
    <source>
        <dbReference type="ARBA" id="ARBA00022448"/>
    </source>
</evidence>
<dbReference type="InterPro" id="IPR003352">
    <property type="entry name" value="PTS_EIIC"/>
</dbReference>
<feature type="domain" description="PTS EIIC type-3" evidence="9">
    <location>
        <begin position="12"/>
        <end position="411"/>
    </location>
</feature>
<dbReference type="InterPro" id="IPR004501">
    <property type="entry name" value="PTS_EIIC_3"/>
</dbReference>
<feature type="transmembrane region" description="Helical" evidence="8">
    <location>
        <begin position="111"/>
        <end position="130"/>
    </location>
</feature>
<feature type="transmembrane region" description="Helical" evidence="8">
    <location>
        <begin position="80"/>
        <end position="99"/>
    </location>
</feature>
<keyword evidence="4" id="KW-0762">Sugar transport</keyword>
<accession>A0A644YDM8</accession>
<dbReference type="PANTHER" id="PTHR33989:SF4">
    <property type="entry name" value="PTS SYSTEM N,N'-DIACETYLCHITOBIOSE-SPECIFIC EIIC COMPONENT"/>
    <property type="match status" value="1"/>
</dbReference>